<dbReference type="PANTHER" id="PTHR39646:SF1">
    <property type="entry name" value="DNA-DIRECTED RNA POLYMERASE SUBUNIT RPO4"/>
    <property type="match status" value="1"/>
</dbReference>
<sequence>MTDGQYVSLAEVRDMLTAENEKRELLPMQKYALAQATDVCHITKEQADELIAKLLELDFVKDNPALAVKIADILPKYPVDVRAICSKERLVRPLDAEMIDQILDTVAPYL</sequence>
<proteinExistence type="predicted"/>
<dbReference type="EMBL" id="CP017686">
    <property type="protein sequence ID" value="AYQ55625.1"/>
    <property type="molecule type" value="Genomic_DNA"/>
</dbReference>
<dbReference type="SUPFAM" id="SSF47819">
    <property type="entry name" value="HRDC-like"/>
    <property type="match status" value="1"/>
</dbReference>
<dbReference type="InterPro" id="IPR044876">
    <property type="entry name" value="HRDC_dom_sf"/>
</dbReference>
<dbReference type="AlphaFoldDB" id="A0A3G3IIG3"/>
<dbReference type="RefSeq" id="WP_015505406.1">
    <property type="nucleotide sequence ID" value="NZ_CAYARO010000001.1"/>
</dbReference>
<dbReference type="InterPro" id="IPR010924">
    <property type="entry name" value="Rpo4"/>
</dbReference>
<dbReference type="InterPro" id="IPR010997">
    <property type="entry name" value="HRDC-like_sf"/>
</dbReference>
<accession>A0A3G3IIG3</accession>
<name>A0A3G3IIG3_9ARCH</name>
<protein>
    <recommendedName>
        <fullName evidence="3">DNA-directed RNA polymerase subunit F</fullName>
    </recommendedName>
</protein>
<organism evidence="1 2">
    <name type="scientific">Methanomethylophilus alvi</name>
    <dbReference type="NCBI Taxonomy" id="1291540"/>
    <lineage>
        <taxon>Archaea</taxon>
        <taxon>Methanobacteriati</taxon>
        <taxon>Thermoplasmatota</taxon>
        <taxon>Thermoplasmata</taxon>
        <taxon>Methanomassiliicoccales</taxon>
        <taxon>Methanomethylophilaceae</taxon>
        <taxon>Methanomethylophilus</taxon>
    </lineage>
</organism>
<reference evidence="1 2" key="1">
    <citation type="submission" date="2016-10" db="EMBL/GenBank/DDBJ databases">
        <title>Complete genome of the TMA-utilizing, human hosted archaeon Methanomethylophilus alvus Gen. nov, sp. nov., strain Mx-05, derived from a pure culture.</title>
        <authorList>
            <person name="Brugere J.-F."/>
            <person name="Ben Hania W."/>
            <person name="Chaudhary P.P."/>
            <person name="Gaci N."/>
            <person name="Borrel G."/>
            <person name="Cao Van Tuat L."/>
            <person name="Fardeau M.-L."/>
            <person name="Harris H.M.B."/>
            <person name="O'Toole P.W."/>
            <person name="Ollivier B."/>
        </authorList>
    </citation>
    <scope>NUCLEOTIDE SEQUENCE [LARGE SCALE GENOMIC DNA]</scope>
    <source>
        <strain evidence="1 2">Mx-05</strain>
    </source>
</reference>
<evidence type="ECO:0008006" key="3">
    <source>
        <dbReference type="Google" id="ProtNLM"/>
    </source>
</evidence>
<dbReference type="Gene3D" id="1.10.150.80">
    <property type="entry name" value="HRDC domain"/>
    <property type="match status" value="1"/>
</dbReference>
<dbReference type="PANTHER" id="PTHR39646">
    <property type="entry name" value="RNA POLYMERASE RPB4"/>
    <property type="match status" value="1"/>
</dbReference>
<evidence type="ECO:0000313" key="1">
    <source>
        <dbReference type="EMBL" id="AYQ55625.1"/>
    </source>
</evidence>
<dbReference type="OMA" id="AICSKER"/>
<evidence type="ECO:0000313" key="2">
    <source>
        <dbReference type="Proteomes" id="UP000273278"/>
    </source>
</evidence>
<gene>
    <name evidence="1" type="ORF">BKD89_07450</name>
</gene>
<dbReference type="GO" id="GO:0000166">
    <property type="term" value="F:nucleotide binding"/>
    <property type="evidence" value="ECO:0007669"/>
    <property type="project" value="InterPro"/>
</dbReference>
<dbReference type="Proteomes" id="UP000273278">
    <property type="component" value="Chromosome"/>
</dbReference>